<proteinExistence type="predicted"/>
<keyword evidence="2" id="KW-1185">Reference proteome</keyword>
<dbReference type="PATRIC" id="fig|1435349.4.peg.729"/>
<dbReference type="AlphaFoldDB" id="A0A0D7W5E1"/>
<protein>
    <submittedName>
        <fullName evidence="1">Uncharacterized protein</fullName>
    </submittedName>
</protein>
<evidence type="ECO:0000313" key="2">
    <source>
        <dbReference type="Proteomes" id="UP000032578"/>
    </source>
</evidence>
<dbReference type="Proteomes" id="UP000032578">
    <property type="component" value="Unassembled WGS sequence"/>
</dbReference>
<gene>
    <name evidence="1" type="ORF">PW52_13535</name>
</gene>
<name>A0A0D7W5E1_9FLAO</name>
<organism evidence="1 2">
    <name type="scientific">Neotamlana sedimentorum</name>
    <dbReference type="NCBI Taxonomy" id="1435349"/>
    <lineage>
        <taxon>Bacteria</taxon>
        <taxon>Pseudomonadati</taxon>
        <taxon>Bacteroidota</taxon>
        <taxon>Flavobacteriia</taxon>
        <taxon>Flavobacteriales</taxon>
        <taxon>Flavobacteriaceae</taxon>
        <taxon>Neotamlana</taxon>
    </lineage>
</organism>
<sequence>MFFIALFLFTYTHFSYSQQISNDQLKHAGAGFVVSSITYTTIYATTKNKKLAFYLSIGSSLLAGFAKEYIDSREFNTKLDTGEALATGVGGFVATTSFSLFIGKKKKPKDVALVN</sequence>
<dbReference type="EMBL" id="JTDW01000012">
    <property type="protein sequence ID" value="KJD34244.1"/>
    <property type="molecule type" value="Genomic_DNA"/>
</dbReference>
<accession>A0A0D7W5E1</accession>
<comment type="caution">
    <text evidence="1">The sequence shown here is derived from an EMBL/GenBank/DDBJ whole genome shotgun (WGS) entry which is preliminary data.</text>
</comment>
<reference evidence="1 2" key="1">
    <citation type="submission" date="2014-11" db="EMBL/GenBank/DDBJ databases">
        <title>Tamlana sedimentorum sp. nov., isolated from shallow sand sediments of the Sea of Japan.</title>
        <authorList>
            <person name="Romanenko L.A."/>
        </authorList>
    </citation>
    <scope>NUCLEOTIDE SEQUENCE [LARGE SCALE GENOMIC DNA]</scope>
    <source>
        <strain evidence="1 2">JCM 19808</strain>
    </source>
</reference>
<evidence type="ECO:0000313" key="1">
    <source>
        <dbReference type="EMBL" id="KJD34244.1"/>
    </source>
</evidence>